<dbReference type="PIRSF" id="PIRSF006485">
    <property type="entry name" value="GTP-binding_EngA"/>
    <property type="match status" value="1"/>
</dbReference>
<protein>
    <recommendedName>
        <fullName evidence="2 9">GTPase Der</fullName>
    </recommendedName>
    <alternativeName>
        <fullName evidence="7 9">GTP-binding protein EngA</fullName>
    </alternativeName>
</protein>
<keyword evidence="14" id="KW-1185">Reference proteome</keyword>
<dbReference type="AlphaFoldDB" id="A0A1M6JZT9"/>
<evidence type="ECO:0000256" key="7">
    <source>
        <dbReference type="ARBA" id="ARBA00032345"/>
    </source>
</evidence>
<dbReference type="Proteomes" id="UP000184386">
    <property type="component" value="Unassembled WGS sequence"/>
</dbReference>
<dbReference type="InterPro" id="IPR003593">
    <property type="entry name" value="AAA+_ATPase"/>
</dbReference>
<feature type="domain" description="EngA-type G" evidence="12">
    <location>
        <begin position="4"/>
        <end position="169"/>
    </location>
</feature>
<evidence type="ECO:0000256" key="10">
    <source>
        <dbReference type="PROSITE-ProRule" id="PRU01049"/>
    </source>
</evidence>
<feature type="domain" description="EngA-type G" evidence="12">
    <location>
        <begin position="178"/>
        <end position="353"/>
    </location>
</feature>
<name>A0A1M6JZT9_9FIRM</name>
<keyword evidence="4 11" id="KW-0677">Repeat</keyword>
<evidence type="ECO:0000313" key="13">
    <source>
        <dbReference type="EMBL" id="SHJ52210.1"/>
    </source>
</evidence>
<dbReference type="HAMAP" id="MF_00195">
    <property type="entry name" value="GTPase_Der"/>
    <property type="match status" value="1"/>
</dbReference>
<evidence type="ECO:0000256" key="11">
    <source>
        <dbReference type="RuleBase" id="RU004481"/>
    </source>
</evidence>
<sequence>MSKPIVAIVGRPNVGKSTLFNALAGERIAIVQDFPGVTRDRIYADVTWLDKQFTMIDTGGIEPESNDVLLSYMRQQAEIAIQTADVIVFLVDVRQGLVDNDFKVADMLRRSTKPIVLVVNKVDNFDKLMPDVYEFYNLGIGDPHPVSASSKLGLGDMLDEVVSHFNPADMKEEEDDRPRIAIVGKPNVGKSSIINKLIGEDRVIVSDIAGTTRDAIDTPVKYHGKEFVFIDTAGLRRKSKIKEEIERFSIVRTVSAVERADIVVLVIDGMEGVTEQDAKIAGIAHERGKGVIIAVNKWDAVEKDDKTIYKYTNEIKGTLSYMPYAEMIFISALTGQRLTKLFDLIEKVIQNQNLRIATGVLNEIMAEAVALQQPPSDKGKRLKLYYITQVSIKPPTFVIFVNDKELMHFSYTRYIENKIREAFGFSGTSLKFFIRERKEKE</sequence>
<evidence type="ECO:0000256" key="9">
    <source>
        <dbReference type="HAMAP-Rule" id="MF_00195"/>
    </source>
</evidence>
<proteinExistence type="inferred from homology"/>
<dbReference type="STRING" id="1121322.SAMN02745136_00274"/>
<evidence type="ECO:0000256" key="2">
    <source>
        <dbReference type="ARBA" id="ARBA00020953"/>
    </source>
</evidence>
<evidence type="ECO:0000256" key="4">
    <source>
        <dbReference type="ARBA" id="ARBA00022737"/>
    </source>
</evidence>
<dbReference type="PRINTS" id="PR00326">
    <property type="entry name" value="GTP1OBG"/>
</dbReference>
<dbReference type="Gene3D" id="3.30.300.20">
    <property type="match status" value="1"/>
</dbReference>
<dbReference type="Pfam" id="PF14714">
    <property type="entry name" value="KH_dom-like"/>
    <property type="match status" value="1"/>
</dbReference>
<dbReference type="InterPro" id="IPR027417">
    <property type="entry name" value="P-loop_NTPase"/>
</dbReference>
<dbReference type="Pfam" id="PF01926">
    <property type="entry name" value="MMR_HSR1"/>
    <property type="match status" value="2"/>
</dbReference>
<dbReference type="FunFam" id="3.40.50.300:FF:000057">
    <property type="entry name" value="GTPase Der"/>
    <property type="match status" value="1"/>
</dbReference>
<dbReference type="SMART" id="SM00382">
    <property type="entry name" value="AAA"/>
    <property type="match status" value="2"/>
</dbReference>
<feature type="binding site" evidence="9">
    <location>
        <begin position="120"/>
        <end position="123"/>
    </location>
    <ligand>
        <name>GTP</name>
        <dbReference type="ChEBI" id="CHEBI:37565"/>
        <label>1</label>
    </ligand>
</feature>
<comment type="similarity">
    <text evidence="1 9 10 11">Belongs to the TRAFAC class TrmE-Era-EngA-EngB-Septin-like GTPase superfamily. EngA (Der) GTPase family.</text>
</comment>
<dbReference type="InterPro" id="IPR006073">
    <property type="entry name" value="GTP-bd"/>
</dbReference>
<dbReference type="NCBIfam" id="TIGR00231">
    <property type="entry name" value="small_GTP"/>
    <property type="match status" value="2"/>
</dbReference>
<comment type="subunit">
    <text evidence="9">Associates with the 50S ribosomal subunit.</text>
</comment>
<feature type="binding site" evidence="9">
    <location>
        <begin position="57"/>
        <end position="61"/>
    </location>
    <ligand>
        <name>GTP</name>
        <dbReference type="ChEBI" id="CHEBI:37565"/>
        <label>1</label>
    </ligand>
</feature>
<evidence type="ECO:0000256" key="6">
    <source>
        <dbReference type="ARBA" id="ARBA00023134"/>
    </source>
</evidence>
<dbReference type="FunFam" id="3.40.50.300:FF:000040">
    <property type="entry name" value="GTPase Der"/>
    <property type="match status" value="1"/>
</dbReference>
<dbReference type="GO" id="GO:0005525">
    <property type="term" value="F:GTP binding"/>
    <property type="evidence" value="ECO:0007669"/>
    <property type="project" value="UniProtKB-UniRule"/>
</dbReference>
<dbReference type="InterPro" id="IPR031166">
    <property type="entry name" value="G_ENGA"/>
</dbReference>
<keyword evidence="6 9" id="KW-0342">GTP-binding</keyword>
<evidence type="ECO:0000259" key="12">
    <source>
        <dbReference type="PROSITE" id="PS51712"/>
    </source>
</evidence>
<gene>
    <name evidence="9" type="primary">der</name>
    <name evidence="13" type="ORF">SAMN02745136_00274</name>
</gene>
<dbReference type="OrthoDB" id="9805918at2"/>
<dbReference type="PANTHER" id="PTHR43834">
    <property type="entry name" value="GTPASE DER"/>
    <property type="match status" value="1"/>
</dbReference>
<dbReference type="NCBIfam" id="TIGR03594">
    <property type="entry name" value="GTPase_EngA"/>
    <property type="match status" value="1"/>
</dbReference>
<feature type="binding site" evidence="9">
    <location>
        <begin position="231"/>
        <end position="235"/>
    </location>
    <ligand>
        <name>GTP</name>
        <dbReference type="ChEBI" id="CHEBI:37565"/>
        <label>2</label>
    </ligand>
</feature>
<evidence type="ECO:0000256" key="1">
    <source>
        <dbReference type="ARBA" id="ARBA00008279"/>
    </source>
</evidence>
<dbReference type="CDD" id="cd01894">
    <property type="entry name" value="EngA1"/>
    <property type="match status" value="1"/>
</dbReference>
<evidence type="ECO:0000313" key="14">
    <source>
        <dbReference type="Proteomes" id="UP000184386"/>
    </source>
</evidence>
<organism evidence="13 14">
    <name type="scientific">Anaerocolumna jejuensis DSM 15929</name>
    <dbReference type="NCBI Taxonomy" id="1121322"/>
    <lineage>
        <taxon>Bacteria</taxon>
        <taxon>Bacillati</taxon>
        <taxon>Bacillota</taxon>
        <taxon>Clostridia</taxon>
        <taxon>Lachnospirales</taxon>
        <taxon>Lachnospiraceae</taxon>
        <taxon>Anaerocolumna</taxon>
    </lineage>
</organism>
<dbReference type="RefSeq" id="WP_073272158.1">
    <property type="nucleotide sequence ID" value="NZ_FRAC01000006.1"/>
</dbReference>
<dbReference type="EMBL" id="FRAC01000006">
    <property type="protein sequence ID" value="SHJ52210.1"/>
    <property type="molecule type" value="Genomic_DNA"/>
</dbReference>
<accession>A0A1M6JZT9</accession>
<evidence type="ECO:0000256" key="3">
    <source>
        <dbReference type="ARBA" id="ARBA00022517"/>
    </source>
</evidence>
<dbReference type="CDD" id="cd01895">
    <property type="entry name" value="EngA2"/>
    <property type="match status" value="1"/>
</dbReference>
<dbReference type="InterPro" id="IPR015946">
    <property type="entry name" value="KH_dom-like_a/b"/>
</dbReference>
<feature type="binding site" evidence="9">
    <location>
        <begin position="296"/>
        <end position="299"/>
    </location>
    <ligand>
        <name>GTP</name>
        <dbReference type="ChEBI" id="CHEBI:37565"/>
        <label>2</label>
    </ligand>
</feature>
<keyword evidence="5 9" id="KW-0547">Nucleotide-binding</keyword>
<evidence type="ECO:0000256" key="5">
    <source>
        <dbReference type="ARBA" id="ARBA00022741"/>
    </source>
</evidence>
<reference evidence="13 14" key="1">
    <citation type="submission" date="2016-11" db="EMBL/GenBank/DDBJ databases">
        <authorList>
            <person name="Jaros S."/>
            <person name="Januszkiewicz K."/>
            <person name="Wedrychowicz H."/>
        </authorList>
    </citation>
    <scope>NUCLEOTIDE SEQUENCE [LARGE SCALE GENOMIC DNA]</scope>
    <source>
        <strain evidence="13 14">DSM 15929</strain>
    </source>
</reference>
<dbReference type="PANTHER" id="PTHR43834:SF6">
    <property type="entry name" value="GTPASE DER"/>
    <property type="match status" value="1"/>
</dbReference>
<dbReference type="Gene3D" id="3.40.50.300">
    <property type="entry name" value="P-loop containing nucleotide triphosphate hydrolases"/>
    <property type="match status" value="2"/>
</dbReference>
<dbReference type="PROSITE" id="PS51712">
    <property type="entry name" value="G_ENGA"/>
    <property type="match status" value="2"/>
</dbReference>
<dbReference type="InterPro" id="IPR032859">
    <property type="entry name" value="KH_dom-like"/>
</dbReference>
<feature type="binding site" evidence="9">
    <location>
        <begin position="184"/>
        <end position="191"/>
    </location>
    <ligand>
        <name>GTP</name>
        <dbReference type="ChEBI" id="CHEBI:37565"/>
        <label>2</label>
    </ligand>
</feature>
<dbReference type="InterPro" id="IPR005225">
    <property type="entry name" value="Small_GTP-bd"/>
</dbReference>
<evidence type="ECO:0000256" key="8">
    <source>
        <dbReference type="ARBA" id="ARBA00053470"/>
    </source>
</evidence>
<dbReference type="GO" id="GO:0042254">
    <property type="term" value="P:ribosome biogenesis"/>
    <property type="evidence" value="ECO:0007669"/>
    <property type="project" value="UniProtKB-KW"/>
</dbReference>
<feature type="binding site" evidence="9">
    <location>
        <begin position="10"/>
        <end position="17"/>
    </location>
    <ligand>
        <name>GTP</name>
        <dbReference type="ChEBI" id="CHEBI:37565"/>
        <label>1</label>
    </ligand>
</feature>
<comment type="function">
    <text evidence="8 9 11">GTPase that plays an essential role in the late steps of ribosome biogenesis.</text>
</comment>
<keyword evidence="3 9" id="KW-0690">Ribosome biogenesis</keyword>
<dbReference type="InterPro" id="IPR016484">
    <property type="entry name" value="GTPase_Der"/>
</dbReference>
<dbReference type="GO" id="GO:0043022">
    <property type="term" value="F:ribosome binding"/>
    <property type="evidence" value="ECO:0007669"/>
    <property type="project" value="TreeGrafter"/>
</dbReference>
<dbReference type="FunFam" id="3.30.300.20:FF:000004">
    <property type="entry name" value="GTPase Der"/>
    <property type="match status" value="1"/>
</dbReference>
<dbReference type="SUPFAM" id="SSF52540">
    <property type="entry name" value="P-loop containing nucleoside triphosphate hydrolases"/>
    <property type="match status" value="2"/>
</dbReference>